<dbReference type="InterPro" id="IPR010095">
    <property type="entry name" value="Cas12f1-like_TNB"/>
</dbReference>
<keyword evidence="4" id="KW-1185">Reference proteome</keyword>
<sequence length="489" mass="56052">MHRFKANYVARKQQQKIEEVYAQVIPVVACADEAQIERIMHLCAIPRALTYNKLGSLQGWEKDWRKADPIVRSARKPSDIGLPAKLWEWSVSDAMKAIGAQQEAAKSLIARKIEERTKDEAERARLLNLLHNSPTTYPWLHRQFRQLFVRGHTFVRNQIVYQNSGYKCKRLTRNTVVLQVAALNKGCRISLKLKCRHIISGQIRLIRNQFGQLEVHCTRKRTLVLPSSKPDKQIGIDQGYTEAFYTSDGDKIADGLGQLMTAKTHRITRSNRNRYRLRSYAANHPEKAENIRLNNLGHKVKSRRLQREKATIQNFIRQDLRRKISAPTQIFVEDLSRPITRKQQAKHINRLLNQWMKGELQASIEKIALETGSTVSAVNPAYTSQVDSLTGTLLGQREGDRFIRHTGDAIQADENAARNVLHRGSDSEITRWMKYAEVRQILIRRTVWYLASIGKSVAYALELGWLNSKFRAEAIELEADVTQRGAGYG</sequence>
<dbReference type="GO" id="GO:0003677">
    <property type="term" value="F:DNA binding"/>
    <property type="evidence" value="ECO:0007669"/>
    <property type="project" value="UniProtKB-KW"/>
</dbReference>
<accession>A0AAV3XD02</accession>
<dbReference type="Proteomes" id="UP001050975">
    <property type="component" value="Unassembled WGS sequence"/>
</dbReference>
<evidence type="ECO:0000313" key="3">
    <source>
        <dbReference type="EMBL" id="GET40113.1"/>
    </source>
</evidence>
<feature type="domain" description="Cas12f1-like TNB" evidence="2">
    <location>
        <begin position="358"/>
        <end position="420"/>
    </location>
</feature>
<dbReference type="Pfam" id="PF07282">
    <property type="entry name" value="Cas12f1-like_TNB"/>
    <property type="match status" value="1"/>
</dbReference>
<evidence type="ECO:0000256" key="1">
    <source>
        <dbReference type="ARBA" id="ARBA00023125"/>
    </source>
</evidence>
<evidence type="ECO:0000313" key="4">
    <source>
        <dbReference type="Proteomes" id="UP001050975"/>
    </source>
</evidence>
<reference evidence="3" key="1">
    <citation type="submission" date="2019-10" db="EMBL/GenBank/DDBJ databases">
        <title>Draft genome sequece of Microseira wollei NIES-4236.</title>
        <authorList>
            <person name="Yamaguchi H."/>
            <person name="Suzuki S."/>
            <person name="Kawachi M."/>
        </authorList>
    </citation>
    <scope>NUCLEOTIDE SEQUENCE</scope>
    <source>
        <strain evidence="3">NIES-4236</strain>
    </source>
</reference>
<comment type="caution">
    <text evidence="3">The sequence shown here is derived from an EMBL/GenBank/DDBJ whole genome shotgun (WGS) entry which is preliminary data.</text>
</comment>
<gene>
    <name evidence="3" type="ORF">MiSe_49210</name>
</gene>
<name>A0AAV3XD02_9CYAN</name>
<dbReference type="AlphaFoldDB" id="A0AAV3XD02"/>
<proteinExistence type="predicted"/>
<keyword evidence="1" id="KW-0238">DNA-binding</keyword>
<protein>
    <submittedName>
        <fullName evidence="3">Transposase IS605 OrfB</fullName>
    </submittedName>
</protein>
<evidence type="ECO:0000259" key="2">
    <source>
        <dbReference type="Pfam" id="PF07282"/>
    </source>
</evidence>
<dbReference type="EMBL" id="BLAY01000082">
    <property type="protein sequence ID" value="GET40113.1"/>
    <property type="molecule type" value="Genomic_DNA"/>
</dbReference>
<organism evidence="3 4">
    <name type="scientific">Microseira wollei NIES-4236</name>
    <dbReference type="NCBI Taxonomy" id="2530354"/>
    <lineage>
        <taxon>Bacteria</taxon>
        <taxon>Bacillati</taxon>
        <taxon>Cyanobacteriota</taxon>
        <taxon>Cyanophyceae</taxon>
        <taxon>Oscillatoriophycideae</taxon>
        <taxon>Aerosakkonematales</taxon>
        <taxon>Aerosakkonemataceae</taxon>
        <taxon>Microseira</taxon>
    </lineage>
</organism>